<dbReference type="RefSeq" id="WP_164716547.1">
    <property type="nucleotide sequence ID" value="NZ_RXHU01000038.1"/>
</dbReference>
<dbReference type="InterPro" id="IPR029055">
    <property type="entry name" value="Ntn_hydrolases_N"/>
</dbReference>
<dbReference type="Pfam" id="PF00310">
    <property type="entry name" value="GATase_2"/>
    <property type="match status" value="1"/>
</dbReference>
<evidence type="ECO:0000259" key="1">
    <source>
        <dbReference type="Pfam" id="PF00310"/>
    </source>
</evidence>
<dbReference type="InterPro" id="IPR017932">
    <property type="entry name" value="GATase_2_dom"/>
</dbReference>
<dbReference type="Gene3D" id="3.60.20.10">
    <property type="entry name" value="Glutamine Phosphoribosylpyrophosphate, subunit 1, domain 1"/>
    <property type="match status" value="1"/>
</dbReference>
<protein>
    <recommendedName>
        <fullName evidence="1">Glutamine amidotransferase type-2 domain-containing protein</fullName>
    </recommendedName>
</protein>
<gene>
    <name evidence="2" type="ORF">EJQ19_13875</name>
</gene>
<accession>A0A3S0C9Q7</accession>
<name>A0A3S0C9Q7_9BACL</name>
<dbReference type="AlphaFoldDB" id="A0A3S0C9Q7"/>
<reference evidence="2 3" key="1">
    <citation type="submission" date="2018-12" db="EMBL/GenBank/DDBJ databases">
        <title>Bacillus ochoae sp. nov., Paenibacillus whitsoniae sp. nov., Paenibacillus spiritus sp. nov. Isolated from the Mars Exploration Rover during spacecraft assembly.</title>
        <authorList>
            <person name="Seuylemezian A."/>
            <person name="Vaishampayan P."/>
        </authorList>
    </citation>
    <scope>NUCLEOTIDE SEQUENCE [LARGE SCALE GENOMIC DNA]</scope>
    <source>
        <strain evidence="2 3">MER 54</strain>
    </source>
</reference>
<dbReference type="SUPFAM" id="SSF56235">
    <property type="entry name" value="N-terminal nucleophile aminohydrolases (Ntn hydrolases)"/>
    <property type="match status" value="1"/>
</dbReference>
<evidence type="ECO:0000313" key="2">
    <source>
        <dbReference type="EMBL" id="RTE09124.1"/>
    </source>
</evidence>
<organism evidence="2 3">
    <name type="scientific">Paenibacillus whitsoniae</name>
    <dbReference type="NCBI Taxonomy" id="2496558"/>
    <lineage>
        <taxon>Bacteria</taxon>
        <taxon>Bacillati</taxon>
        <taxon>Bacillota</taxon>
        <taxon>Bacilli</taxon>
        <taxon>Bacillales</taxon>
        <taxon>Paenibacillaceae</taxon>
        <taxon>Paenibacillus</taxon>
    </lineage>
</organism>
<feature type="domain" description="Glutamine amidotransferase type-2" evidence="1">
    <location>
        <begin position="22"/>
        <end position="59"/>
    </location>
</feature>
<sequence length="59" mass="6373">MRRNGLPPKQGLYDPGYEHDACGIGFVANIKGIKSHAIVKQALNVLCNLDHRGGQGSEQ</sequence>
<proteinExistence type="predicted"/>
<feature type="non-terminal residue" evidence="2">
    <location>
        <position position="59"/>
    </location>
</feature>
<keyword evidence="3" id="KW-1185">Reference proteome</keyword>
<comment type="caution">
    <text evidence="2">The sequence shown here is derived from an EMBL/GenBank/DDBJ whole genome shotgun (WGS) entry which is preliminary data.</text>
</comment>
<dbReference type="Proteomes" id="UP000276128">
    <property type="component" value="Unassembled WGS sequence"/>
</dbReference>
<evidence type="ECO:0000313" key="3">
    <source>
        <dbReference type="Proteomes" id="UP000276128"/>
    </source>
</evidence>
<dbReference type="EMBL" id="RXHU01000038">
    <property type="protein sequence ID" value="RTE09124.1"/>
    <property type="molecule type" value="Genomic_DNA"/>
</dbReference>